<sequence>MSRREGGQCSRLDEASHETSTGLVTIPREIRDEIYKYLMVHTKEIVLDEMSRIRRLNYEQYPKAVEDYCALALTCKQLSSEAADTFFGSNKILFPAWRPGHDVGISFQHVQRMNSFRIDTSSGTVDVQKEGRRVDVRLQVFDCTFRLAGQEMQQITGPIASPGNMKFLLARSARDAMDMLQKGMSSGEGLMPETLSAVMERFCQV</sequence>
<evidence type="ECO:0000313" key="1">
    <source>
        <dbReference type="EMBL" id="KAK3715530.1"/>
    </source>
</evidence>
<organism evidence="1 2">
    <name type="scientific">Vermiconidia calcicola</name>
    <dbReference type="NCBI Taxonomy" id="1690605"/>
    <lineage>
        <taxon>Eukaryota</taxon>
        <taxon>Fungi</taxon>
        <taxon>Dikarya</taxon>
        <taxon>Ascomycota</taxon>
        <taxon>Pezizomycotina</taxon>
        <taxon>Dothideomycetes</taxon>
        <taxon>Dothideomycetidae</taxon>
        <taxon>Mycosphaerellales</taxon>
        <taxon>Extremaceae</taxon>
        <taxon>Vermiconidia</taxon>
    </lineage>
</organism>
<protein>
    <submittedName>
        <fullName evidence="1">Uncharacterized protein</fullName>
    </submittedName>
</protein>
<keyword evidence="2" id="KW-1185">Reference proteome</keyword>
<dbReference type="EMBL" id="JAUTXU010000048">
    <property type="protein sequence ID" value="KAK3715530.1"/>
    <property type="molecule type" value="Genomic_DNA"/>
</dbReference>
<evidence type="ECO:0000313" key="2">
    <source>
        <dbReference type="Proteomes" id="UP001281147"/>
    </source>
</evidence>
<gene>
    <name evidence="1" type="ORF">LTR37_007018</name>
</gene>
<dbReference type="Proteomes" id="UP001281147">
    <property type="component" value="Unassembled WGS sequence"/>
</dbReference>
<comment type="caution">
    <text evidence="1">The sequence shown here is derived from an EMBL/GenBank/DDBJ whole genome shotgun (WGS) entry which is preliminary data.</text>
</comment>
<name>A0ACC3NFU6_9PEZI</name>
<accession>A0ACC3NFU6</accession>
<reference evidence="1" key="1">
    <citation type="submission" date="2023-07" db="EMBL/GenBank/DDBJ databases">
        <title>Black Yeasts Isolated from many extreme environments.</title>
        <authorList>
            <person name="Coleine C."/>
            <person name="Stajich J.E."/>
            <person name="Selbmann L."/>
        </authorList>
    </citation>
    <scope>NUCLEOTIDE SEQUENCE</scope>
    <source>
        <strain evidence="1">CCFEE 5714</strain>
    </source>
</reference>
<proteinExistence type="predicted"/>